<dbReference type="Pfam" id="PF04715">
    <property type="entry name" value="Anth_synt_I_N"/>
    <property type="match status" value="1"/>
</dbReference>
<evidence type="ECO:0000256" key="5">
    <source>
        <dbReference type="ARBA" id="ARBA00012266"/>
    </source>
</evidence>
<evidence type="ECO:0000256" key="15">
    <source>
        <dbReference type="RuleBase" id="RU364045"/>
    </source>
</evidence>
<dbReference type="InterPro" id="IPR005256">
    <property type="entry name" value="Anth_synth_I_PabB"/>
</dbReference>
<comment type="cofactor">
    <cofactor evidence="1 15">
        <name>Mg(2+)</name>
        <dbReference type="ChEBI" id="CHEBI:18420"/>
    </cofactor>
</comment>
<dbReference type="UniPathway" id="UPA00035">
    <property type="reaction ID" value="UER00040"/>
</dbReference>
<evidence type="ECO:0000256" key="11">
    <source>
        <dbReference type="ARBA" id="ARBA00023141"/>
    </source>
</evidence>
<evidence type="ECO:0000256" key="6">
    <source>
        <dbReference type="ARBA" id="ARBA00020653"/>
    </source>
</evidence>
<sequence length="468" mass="52981">MQTKTLPYKYIKLNADTLTPIGIFENLYGRKKFLLESSIQHEEKGKYSFIGADPFQEFKGSDEETNIINHEQGTDKDRNEPVLTAFQNEIPKMDIEPPFPFFGGAVGYIGYDAIRSYANIGEALPDEIDMPDVHLMLYQNIIIYDHSDESVFLVATNLNNQPEHVLDQRLASLKKALIPFPTTDVTIDQDVFFHPEMDRERFMENVELAKENIKNGDIYQVVLSQRMKAEMHGDPFIFYRKLRKANPSPYMFYIDFDDYVVLGASPESLIETSSRNIMTNPIAGTRPRGNTKDEDEALRSELITDKKEISEHEMLVDLSRDDFARVCEPDSITVPAYMKVESYQHVMHIVSEVHGKLAEGYTSIDALIACLPAGTVSGSPRTRAMQLINELEDVKRGVYSGGVGYISFNYNLNIALAIRSLIVKDRQAYLQAGAGIVNDSNPEAEYNETMHKAKALMAVKDYEVSHEA</sequence>
<dbReference type="Proteomes" id="UP000050331">
    <property type="component" value="Chromosome"/>
</dbReference>
<comment type="similarity">
    <text evidence="3 15">Belongs to the anthranilate synthase component I family.</text>
</comment>
<dbReference type="PANTHER" id="PTHR11236:SF48">
    <property type="entry name" value="ISOCHORISMATE SYNTHASE MENF"/>
    <property type="match status" value="1"/>
</dbReference>
<feature type="domain" description="Anthranilate synthase component I N-terminal" evidence="17">
    <location>
        <begin position="16"/>
        <end position="153"/>
    </location>
</feature>
<evidence type="ECO:0000256" key="13">
    <source>
        <dbReference type="ARBA" id="ARBA00025634"/>
    </source>
</evidence>
<accession>A0A0U4G8Z6</accession>
<protein>
    <recommendedName>
        <fullName evidence="6 15">Anthranilate synthase component 1</fullName>
        <ecNumber evidence="5 15">4.1.3.27</ecNumber>
    </recommendedName>
</protein>
<dbReference type="InterPro" id="IPR005801">
    <property type="entry name" value="ADC_synthase"/>
</dbReference>
<dbReference type="KEGG" id="lao:AOX59_11895"/>
<comment type="catalytic activity">
    <reaction evidence="14 15">
        <text>chorismate + L-glutamine = anthranilate + pyruvate + L-glutamate + H(+)</text>
        <dbReference type="Rhea" id="RHEA:21732"/>
        <dbReference type="ChEBI" id="CHEBI:15361"/>
        <dbReference type="ChEBI" id="CHEBI:15378"/>
        <dbReference type="ChEBI" id="CHEBI:16567"/>
        <dbReference type="ChEBI" id="CHEBI:29748"/>
        <dbReference type="ChEBI" id="CHEBI:29985"/>
        <dbReference type="ChEBI" id="CHEBI:58359"/>
        <dbReference type="EC" id="4.1.3.27"/>
    </reaction>
</comment>
<feature type="domain" description="Chorismate-utilising enzyme C-terminal" evidence="16">
    <location>
        <begin position="199"/>
        <end position="452"/>
    </location>
</feature>
<evidence type="ECO:0000256" key="1">
    <source>
        <dbReference type="ARBA" id="ARBA00001946"/>
    </source>
</evidence>
<evidence type="ECO:0000256" key="2">
    <source>
        <dbReference type="ARBA" id="ARBA00004873"/>
    </source>
</evidence>
<comment type="function">
    <text evidence="13 15">Part of a heterotetrameric complex that catalyzes the two-step biosynthesis of anthranilate, an intermediate in the biosynthesis of L-tryptophan. In the first step, the glutamine-binding beta subunit (TrpG) of anthranilate synthase (AS) provides the glutamine amidotransferase activity which generates ammonia as a substrate that, along with chorismate, is used in the second step, catalyzed by the large alpha subunit of AS (TrpE) to produce anthranilate. In the absence of TrpG, TrpE can synthesize anthranilate directly from chorismate and high concentrations of ammonia.</text>
</comment>
<keyword evidence="8 15" id="KW-0479">Metal-binding</keyword>
<proteinExistence type="inferred from homology"/>
<reference evidence="18 19" key="1">
    <citation type="submission" date="2016-01" db="EMBL/GenBank/DDBJ databases">
        <title>Complete genome sequence of strain Lentibacillus amyloliquefaciens LAM0015T isolated from saline sediment.</title>
        <authorList>
            <person name="Wang J.-L."/>
            <person name="He M.-X."/>
        </authorList>
    </citation>
    <scope>NUCLEOTIDE SEQUENCE [LARGE SCALE GENOMIC DNA]</scope>
    <source>
        <strain evidence="18 19">LAM0015</strain>
    </source>
</reference>
<evidence type="ECO:0000256" key="10">
    <source>
        <dbReference type="ARBA" id="ARBA00022842"/>
    </source>
</evidence>
<dbReference type="STRING" id="1472767.AOX59_11895"/>
<dbReference type="RefSeq" id="WP_068445819.1">
    <property type="nucleotide sequence ID" value="NZ_CP013862.1"/>
</dbReference>
<evidence type="ECO:0000256" key="9">
    <source>
        <dbReference type="ARBA" id="ARBA00022822"/>
    </source>
</evidence>
<evidence type="ECO:0000313" key="19">
    <source>
        <dbReference type="Proteomes" id="UP000050331"/>
    </source>
</evidence>
<name>A0A0U4G8Z6_9BACI</name>
<evidence type="ECO:0000256" key="12">
    <source>
        <dbReference type="ARBA" id="ARBA00023239"/>
    </source>
</evidence>
<evidence type="ECO:0000259" key="16">
    <source>
        <dbReference type="Pfam" id="PF00425"/>
    </source>
</evidence>
<evidence type="ECO:0000256" key="7">
    <source>
        <dbReference type="ARBA" id="ARBA00022605"/>
    </source>
</evidence>
<keyword evidence="19" id="KW-1185">Reference proteome</keyword>
<dbReference type="SUPFAM" id="SSF56322">
    <property type="entry name" value="ADC synthase"/>
    <property type="match status" value="1"/>
</dbReference>
<dbReference type="AlphaFoldDB" id="A0A0U4G8Z6"/>
<keyword evidence="7 15" id="KW-0028">Amino-acid biosynthesis</keyword>
<dbReference type="EMBL" id="CP013862">
    <property type="protein sequence ID" value="ALX49226.1"/>
    <property type="molecule type" value="Genomic_DNA"/>
</dbReference>
<gene>
    <name evidence="15" type="primary">trpE</name>
    <name evidence="18" type="ORF">AOX59_11895</name>
</gene>
<dbReference type="InterPro" id="IPR006805">
    <property type="entry name" value="Anth_synth_I_N"/>
</dbReference>
<dbReference type="Pfam" id="PF00425">
    <property type="entry name" value="Chorismate_bind"/>
    <property type="match status" value="1"/>
</dbReference>
<evidence type="ECO:0000256" key="4">
    <source>
        <dbReference type="ARBA" id="ARBA00011575"/>
    </source>
</evidence>
<keyword evidence="12 15" id="KW-0456">Lyase</keyword>
<comment type="subunit">
    <text evidence="4 15">Heterotetramer consisting of two non-identical subunits: a beta subunit (TrpG) and a large alpha subunit (TrpE).</text>
</comment>
<evidence type="ECO:0000256" key="3">
    <source>
        <dbReference type="ARBA" id="ARBA00009562"/>
    </source>
</evidence>
<keyword evidence="9 15" id="KW-0822">Tryptophan biosynthesis</keyword>
<dbReference type="PANTHER" id="PTHR11236">
    <property type="entry name" value="AMINOBENZOATE/ANTHRANILATE SYNTHASE"/>
    <property type="match status" value="1"/>
</dbReference>
<dbReference type="InterPro" id="IPR015890">
    <property type="entry name" value="Chorismate_C"/>
</dbReference>
<organism evidence="18 19">
    <name type="scientific">Lentibacillus amyloliquefaciens</name>
    <dbReference type="NCBI Taxonomy" id="1472767"/>
    <lineage>
        <taxon>Bacteria</taxon>
        <taxon>Bacillati</taxon>
        <taxon>Bacillota</taxon>
        <taxon>Bacilli</taxon>
        <taxon>Bacillales</taxon>
        <taxon>Bacillaceae</taxon>
        <taxon>Lentibacillus</taxon>
    </lineage>
</organism>
<dbReference type="Gene3D" id="3.60.120.10">
    <property type="entry name" value="Anthranilate synthase"/>
    <property type="match status" value="1"/>
</dbReference>
<evidence type="ECO:0000256" key="8">
    <source>
        <dbReference type="ARBA" id="ARBA00022723"/>
    </source>
</evidence>
<dbReference type="GO" id="GO:0000162">
    <property type="term" value="P:L-tryptophan biosynthetic process"/>
    <property type="evidence" value="ECO:0007669"/>
    <property type="project" value="UniProtKB-UniPathway"/>
</dbReference>
<dbReference type="GO" id="GO:0046872">
    <property type="term" value="F:metal ion binding"/>
    <property type="evidence" value="ECO:0007669"/>
    <property type="project" value="UniProtKB-KW"/>
</dbReference>
<keyword evidence="10 15" id="KW-0460">Magnesium</keyword>
<dbReference type="OrthoDB" id="9803598at2"/>
<dbReference type="PRINTS" id="PR00095">
    <property type="entry name" value="ANTSNTHASEI"/>
</dbReference>
<dbReference type="EC" id="4.1.3.27" evidence="5 15"/>
<keyword evidence="11 15" id="KW-0057">Aromatic amino acid biosynthesis</keyword>
<dbReference type="InterPro" id="IPR019999">
    <property type="entry name" value="Anth_synth_I-like"/>
</dbReference>
<evidence type="ECO:0000256" key="14">
    <source>
        <dbReference type="ARBA" id="ARBA00047683"/>
    </source>
</evidence>
<evidence type="ECO:0000259" key="17">
    <source>
        <dbReference type="Pfam" id="PF04715"/>
    </source>
</evidence>
<comment type="pathway">
    <text evidence="2 15">Amino-acid biosynthesis; L-tryptophan biosynthesis; L-tryptophan from chorismate: step 1/5.</text>
</comment>
<evidence type="ECO:0000313" key="18">
    <source>
        <dbReference type="EMBL" id="ALX49226.1"/>
    </source>
</evidence>
<dbReference type="GO" id="GO:0004049">
    <property type="term" value="F:anthranilate synthase activity"/>
    <property type="evidence" value="ECO:0007669"/>
    <property type="project" value="UniProtKB-EC"/>
</dbReference>
<dbReference type="NCBIfam" id="TIGR00564">
    <property type="entry name" value="trpE_most"/>
    <property type="match status" value="1"/>
</dbReference>